<gene>
    <name evidence="2" type="ORF">SCABRO_02302</name>
</gene>
<comment type="caution">
    <text evidence="2">The sequence shown here is derived from an EMBL/GenBank/DDBJ whole genome shotgun (WGS) entry which is preliminary data.</text>
</comment>
<name>A0A0B0ELD4_9BACT</name>
<dbReference type="InterPro" id="IPR037522">
    <property type="entry name" value="HD_GYP_dom"/>
</dbReference>
<accession>A0A0B0ELD4</accession>
<dbReference type="Pfam" id="PF13487">
    <property type="entry name" value="HD_5"/>
    <property type="match status" value="1"/>
</dbReference>
<proteinExistence type="predicted"/>
<sequence length="318" mass="36606">MHDFLPITLNSLKADTRIGCDIYLLVRNNGNSRYILYCKNDAAFDNEQKEMLVRKNINKLFIGKKDQQKYSEYLESNLKNILSDDKIESKEKAQIVYGTATNMLRDVFNEPRFKNFERSKTFAYNMVDYILRDGKAAFNLLKITSHDYYTYTHSVNVATIGSLFAKNIGLGEKDMKTFCTGMLLHDLGKTKIHSDILNKKGALTDDEFKEMRKHPEMGVAVLRESGDSFNDEYSIILQHHENCDGSGYPFGLKKEEIHYSSRIVRIIDTYDALTTQRSYSVPQKPYNSLKVIRDEMYNAVDHTMLKSFIKFLGGHGSS</sequence>
<dbReference type="InterPro" id="IPR006675">
    <property type="entry name" value="HDIG_dom"/>
</dbReference>
<evidence type="ECO:0000259" key="1">
    <source>
        <dbReference type="PROSITE" id="PS51832"/>
    </source>
</evidence>
<dbReference type="Proteomes" id="UP000030652">
    <property type="component" value="Unassembled WGS sequence"/>
</dbReference>
<dbReference type="SMART" id="SM00471">
    <property type="entry name" value="HDc"/>
    <property type="match status" value="1"/>
</dbReference>
<protein>
    <recommendedName>
        <fullName evidence="1">HD-GYP domain-containing protein</fullName>
    </recommendedName>
</protein>
<dbReference type="PANTHER" id="PTHR43155:SF2">
    <property type="entry name" value="CYCLIC DI-GMP PHOSPHODIESTERASE PA4108"/>
    <property type="match status" value="1"/>
</dbReference>
<reference evidence="2 3" key="1">
    <citation type="submission" date="2014-10" db="EMBL/GenBank/DDBJ databases">
        <title>Draft genome of anammox bacterium scalindua brodae, obtained using differential coverage binning of sequence data from two enrichment reactors.</title>
        <authorList>
            <person name="Speth D.R."/>
            <person name="Russ L."/>
            <person name="Kartal B."/>
            <person name="Op den Camp H.J."/>
            <person name="Dutilh B.E."/>
            <person name="Jetten M.S."/>
        </authorList>
    </citation>
    <scope>NUCLEOTIDE SEQUENCE [LARGE SCALE GENOMIC DNA]</scope>
    <source>
        <strain evidence="2">RU1</strain>
    </source>
</reference>
<dbReference type="eggNOG" id="COG2206">
    <property type="taxonomic scope" value="Bacteria"/>
</dbReference>
<dbReference type="PANTHER" id="PTHR43155">
    <property type="entry name" value="CYCLIC DI-GMP PHOSPHODIESTERASE PA4108-RELATED"/>
    <property type="match status" value="1"/>
</dbReference>
<dbReference type="PROSITE" id="PS51832">
    <property type="entry name" value="HD_GYP"/>
    <property type="match status" value="1"/>
</dbReference>
<dbReference type="NCBIfam" id="TIGR00277">
    <property type="entry name" value="HDIG"/>
    <property type="match status" value="1"/>
</dbReference>
<dbReference type="InterPro" id="IPR003607">
    <property type="entry name" value="HD/PDEase_dom"/>
</dbReference>
<dbReference type="AlphaFoldDB" id="A0A0B0ELD4"/>
<dbReference type="CDD" id="cd00077">
    <property type="entry name" value="HDc"/>
    <property type="match status" value="1"/>
</dbReference>
<dbReference type="EMBL" id="JRYO01000161">
    <property type="protein sequence ID" value="KHE91928.1"/>
    <property type="molecule type" value="Genomic_DNA"/>
</dbReference>
<evidence type="ECO:0000313" key="2">
    <source>
        <dbReference type="EMBL" id="KHE91928.1"/>
    </source>
</evidence>
<dbReference type="SUPFAM" id="SSF109604">
    <property type="entry name" value="HD-domain/PDEase-like"/>
    <property type="match status" value="1"/>
</dbReference>
<dbReference type="Gene3D" id="1.10.3210.10">
    <property type="entry name" value="Hypothetical protein af1432"/>
    <property type="match status" value="1"/>
</dbReference>
<feature type="domain" description="HD-GYP" evidence="1">
    <location>
        <begin position="128"/>
        <end position="318"/>
    </location>
</feature>
<organism evidence="2 3">
    <name type="scientific">Candidatus Scalindua brodae</name>
    <dbReference type="NCBI Taxonomy" id="237368"/>
    <lineage>
        <taxon>Bacteria</taxon>
        <taxon>Pseudomonadati</taxon>
        <taxon>Planctomycetota</taxon>
        <taxon>Candidatus Brocadiia</taxon>
        <taxon>Candidatus Brocadiales</taxon>
        <taxon>Candidatus Scalinduaceae</taxon>
        <taxon>Candidatus Scalindua</taxon>
    </lineage>
</organism>
<evidence type="ECO:0000313" key="3">
    <source>
        <dbReference type="Proteomes" id="UP000030652"/>
    </source>
</evidence>